<dbReference type="PANTHER" id="PTHR17901">
    <property type="entry name" value="MAGNESIUM-DEPENDENT PHOSPHATASE 1 MDP1"/>
    <property type="match status" value="1"/>
</dbReference>
<protein>
    <submittedName>
        <fullName evidence="1">Magnesium-dependent phosphatase</fullName>
    </submittedName>
</protein>
<dbReference type="Gene3D" id="3.40.50.1000">
    <property type="entry name" value="HAD superfamily/HAD-like"/>
    <property type="match status" value="1"/>
</dbReference>
<gene>
    <name evidence="1" type="ORF">AKO1_000276</name>
</gene>
<dbReference type="SUPFAM" id="SSF56784">
    <property type="entry name" value="HAD-like"/>
    <property type="match status" value="1"/>
</dbReference>
<comment type="caution">
    <text evidence="1">The sequence shown here is derived from an EMBL/GenBank/DDBJ whole genome shotgun (WGS) entry which is preliminary data.</text>
</comment>
<name>A0AAW2YM73_9EUKA</name>
<dbReference type="InterPro" id="IPR023214">
    <property type="entry name" value="HAD_sf"/>
</dbReference>
<proteinExistence type="predicted"/>
<dbReference type="InterPro" id="IPR010036">
    <property type="entry name" value="MDP_1_eu_arc"/>
</dbReference>
<dbReference type="NCBIfam" id="TIGR01685">
    <property type="entry name" value="MDP-1"/>
    <property type="match status" value="1"/>
</dbReference>
<dbReference type="InterPro" id="IPR036412">
    <property type="entry name" value="HAD-like_sf"/>
</dbReference>
<dbReference type="PANTHER" id="PTHR17901:SF14">
    <property type="entry name" value="MAGNESIUM-DEPENDENT PHOSPHATASE 1"/>
    <property type="match status" value="1"/>
</dbReference>
<dbReference type="Pfam" id="PF12689">
    <property type="entry name" value="Acid_PPase"/>
    <property type="match status" value="1"/>
</dbReference>
<sequence length="185" mass="21308">MNGITTLSQQIIKYKNIPKLFVFDLDLTLWECDGTWIDTCSGPPFTFDKNSDQLMPQAKTRSNGKCEIYKDGWIILHALREARNNGADLKLAVASRTEEPKWARELLEVLNIWSWFDYKEIYPSTKTKHFASLKKSSGLEYEEMIFFDDEQRNIDAVGKLGVTCVYTRKGVSIASFLKGLEQHEK</sequence>
<dbReference type="SFLD" id="SFLDS00003">
    <property type="entry name" value="Haloacid_Dehalogenase"/>
    <property type="match status" value="1"/>
</dbReference>
<dbReference type="Proteomes" id="UP001431209">
    <property type="component" value="Unassembled WGS sequence"/>
</dbReference>
<dbReference type="GO" id="GO:0003993">
    <property type="term" value="F:acid phosphatase activity"/>
    <property type="evidence" value="ECO:0007669"/>
    <property type="project" value="TreeGrafter"/>
</dbReference>
<evidence type="ECO:0000313" key="2">
    <source>
        <dbReference type="Proteomes" id="UP001431209"/>
    </source>
</evidence>
<dbReference type="InterPro" id="IPR010033">
    <property type="entry name" value="HAD_SF_ppase_IIIC"/>
</dbReference>
<keyword evidence="2" id="KW-1185">Reference proteome</keyword>
<dbReference type="SFLD" id="SFLDG01131">
    <property type="entry name" value="C1.5.2:_MDP_Like"/>
    <property type="match status" value="1"/>
</dbReference>
<evidence type="ECO:0000313" key="1">
    <source>
        <dbReference type="EMBL" id="KAL0478382.1"/>
    </source>
</evidence>
<dbReference type="AlphaFoldDB" id="A0AAW2YM73"/>
<dbReference type="SFLD" id="SFLDG01129">
    <property type="entry name" value="C1.5:_HAD__Beta-PGM__Phosphata"/>
    <property type="match status" value="1"/>
</dbReference>
<dbReference type="NCBIfam" id="TIGR01681">
    <property type="entry name" value="HAD-SF-IIIC"/>
    <property type="match status" value="1"/>
</dbReference>
<accession>A0AAW2YM73</accession>
<reference evidence="1 2" key="1">
    <citation type="submission" date="2024-03" db="EMBL/GenBank/DDBJ databases">
        <title>The Acrasis kona genome and developmental transcriptomes reveal deep origins of eukaryotic multicellular pathways.</title>
        <authorList>
            <person name="Sheikh S."/>
            <person name="Fu C.-J."/>
            <person name="Brown M.W."/>
            <person name="Baldauf S.L."/>
        </authorList>
    </citation>
    <scope>NUCLEOTIDE SEQUENCE [LARGE SCALE GENOMIC DNA]</scope>
    <source>
        <strain evidence="1 2">ATCC MYA-3509</strain>
    </source>
</reference>
<dbReference type="EMBL" id="JAOPGA020000371">
    <property type="protein sequence ID" value="KAL0478382.1"/>
    <property type="molecule type" value="Genomic_DNA"/>
</dbReference>
<organism evidence="1 2">
    <name type="scientific">Acrasis kona</name>
    <dbReference type="NCBI Taxonomy" id="1008807"/>
    <lineage>
        <taxon>Eukaryota</taxon>
        <taxon>Discoba</taxon>
        <taxon>Heterolobosea</taxon>
        <taxon>Tetramitia</taxon>
        <taxon>Eutetramitia</taxon>
        <taxon>Acrasidae</taxon>
        <taxon>Acrasis</taxon>
    </lineage>
</organism>